<name>V4PN10_9CAUL</name>
<comment type="caution">
    <text evidence="1">The sequence shown here is derived from an EMBL/GenBank/DDBJ whole genome shotgun (WGS) entry which is preliminary data.</text>
</comment>
<dbReference type="STRING" id="1121022.GCA_000376105_03437"/>
<protein>
    <submittedName>
        <fullName evidence="1">Uncharacterized protein</fullName>
    </submittedName>
</protein>
<dbReference type="Proteomes" id="UP000017837">
    <property type="component" value="Unassembled WGS sequence"/>
</dbReference>
<dbReference type="EMBL" id="AWGB01000035">
    <property type="protein sequence ID" value="ESQ88659.1"/>
    <property type="molecule type" value="Genomic_DNA"/>
</dbReference>
<evidence type="ECO:0000313" key="2">
    <source>
        <dbReference type="Proteomes" id="UP000017837"/>
    </source>
</evidence>
<reference evidence="1 2" key="1">
    <citation type="journal article" date="2014" name="Nature">
        <title>Sequential evolution of bacterial morphology by co-option of a developmental regulator.</title>
        <authorList>
            <person name="Jiang C."/>
            <person name="Brown P.J."/>
            <person name="Ducret A."/>
            <person name="Brun Y.V."/>
        </authorList>
    </citation>
    <scope>NUCLEOTIDE SEQUENCE [LARGE SCALE GENOMIC DNA]</scope>
    <source>
        <strain evidence="1 2">DSM 16100</strain>
    </source>
</reference>
<evidence type="ECO:0000313" key="1">
    <source>
        <dbReference type="EMBL" id="ESQ88659.1"/>
    </source>
</evidence>
<dbReference type="AlphaFoldDB" id="V4PN10"/>
<dbReference type="PATRIC" id="fig|1121022.4.peg.3166"/>
<accession>V4PN10</accession>
<keyword evidence="2" id="KW-1185">Reference proteome</keyword>
<gene>
    <name evidence="1" type="ORF">ABENE_15570</name>
</gene>
<proteinExistence type="predicted"/>
<organism evidence="1 2">
    <name type="scientific">Asticcacaulis benevestitus DSM 16100 = ATCC BAA-896</name>
    <dbReference type="NCBI Taxonomy" id="1121022"/>
    <lineage>
        <taxon>Bacteria</taxon>
        <taxon>Pseudomonadati</taxon>
        <taxon>Pseudomonadota</taxon>
        <taxon>Alphaproteobacteria</taxon>
        <taxon>Caulobacterales</taxon>
        <taxon>Caulobacteraceae</taxon>
        <taxon>Asticcacaulis</taxon>
    </lineage>
</organism>
<sequence length="60" mass="6603">MPRSKVQGGKVQINRNAYRMALEKRPSYPPHVIFPNACFHAAGLGLTETAFSVTVDMGQI</sequence>